<dbReference type="RefSeq" id="WP_197355383.1">
    <property type="nucleotide sequence ID" value="NZ_CP036298.1"/>
</dbReference>
<proteinExistence type="predicted"/>
<dbReference type="InterPro" id="IPR034660">
    <property type="entry name" value="DinB/YfiT-like"/>
</dbReference>
<organism evidence="2 3">
    <name type="scientific">Aureliella helgolandensis</name>
    <dbReference type="NCBI Taxonomy" id="2527968"/>
    <lineage>
        <taxon>Bacteria</taxon>
        <taxon>Pseudomonadati</taxon>
        <taxon>Planctomycetota</taxon>
        <taxon>Planctomycetia</taxon>
        <taxon>Pirellulales</taxon>
        <taxon>Pirellulaceae</taxon>
        <taxon>Aureliella</taxon>
    </lineage>
</organism>
<protein>
    <submittedName>
        <fullName evidence="2">DinB superfamily protein</fullName>
    </submittedName>
</protein>
<gene>
    <name evidence="2" type="ORF">Q31a_39870</name>
</gene>
<dbReference type="SUPFAM" id="SSF109854">
    <property type="entry name" value="DinB/YfiT-like putative metalloenzymes"/>
    <property type="match status" value="1"/>
</dbReference>
<feature type="domain" description="DinB-like" evidence="1">
    <location>
        <begin position="19"/>
        <end position="144"/>
    </location>
</feature>
<accession>A0A518GAN4</accession>
<sequence>MQAPQAIRQALDMSLMICMSYLQDLDDQDLLQRPHPDCNHINWQIGHLVLSEAEALCKLDSQQFFDFLPEHSAMYGRHSQKIDHAESFCTKHELNSRAKIVREALLQLLEQHTDLNAESGVDYAPTVGALLNVQAAHWLMHAGQWVVVRRQLGKPIIL</sequence>
<dbReference type="KEGG" id="ahel:Q31a_39870"/>
<dbReference type="Proteomes" id="UP000318017">
    <property type="component" value="Chromosome"/>
</dbReference>
<dbReference type="Pfam" id="PF12867">
    <property type="entry name" value="DinB_2"/>
    <property type="match status" value="1"/>
</dbReference>
<dbReference type="Gene3D" id="1.20.120.450">
    <property type="entry name" value="dinb family like domain"/>
    <property type="match status" value="1"/>
</dbReference>
<evidence type="ECO:0000313" key="3">
    <source>
        <dbReference type="Proteomes" id="UP000318017"/>
    </source>
</evidence>
<dbReference type="AlphaFoldDB" id="A0A518GAN4"/>
<name>A0A518GAN4_9BACT</name>
<dbReference type="InterPro" id="IPR024775">
    <property type="entry name" value="DinB-like"/>
</dbReference>
<evidence type="ECO:0000313" key="2">
    <source>
        <dbReference type="EMBL" id="QDV25661.1"/>
    </source>
</evidence>
<evidence type="ECO:0000259" key="1">
    <source>
        <dbReference type="Pfam" id="PF12867"/>
    </source>
</evidence>
<keyword evidence="3" id="KW-1185">Reference proteome</keyword>
<reference evidence="2 3" key="1">
    <citation type="submission" date="2019-02" db="EMBL/GenBank/DDBJ databases">
        <title>Deep-cultivation of Planctomycetes and their phenomic and genomic characterization uncovers novel biology.</title>
        <authorList>
            <person name="Wiegand S."/>
            <person name="Jogler M."/>
            <person name="Boedeker C."/>
            <person name="Pinto D."/>
            <person name="Vollmers J."/>
            <person name="Rivas-Marin E."/>
            <person name="Kohn T."/>
            <person name="Peeters S.H."/>
            <person name="Heuer A."/>
            <person name="Rast P."/>
            <person name="Oberbeckmann S."/>
            <person name="Bunk B."/>
            <person name="Jeske O."/>
            <person name="Meyerdierks A."/>
            <person name="Storesund J.E."/>
            <person name="Kallscheuer N."/>
            <person name="Luecker S."/>
            <person name="Lage O.M."/>
            <person name="Pohl T."/>
            <person name="Merkel B.J."/>
            <person name="Hornburger P."/>
            <person name="Mueller R.-W."/>
            <person name="Bruemmer F."/>
            <person name="Labrenz M."/>
            <person name="Spormann A.M."/>
            <person name="Op den Camp H."/>
            <person name="Overmann J."/>
            <person name="Amann R."/>
            <person name="Jetten M.S.M."/>
            <person name="Mascher T."/>
            <person name="Medema M.H."/>
            <person name="Devos D.P."/>
            <person name="Kaster A.-K."/>
            <person name="Ovreas L."/>
            <person name="Rohde M."/>
            <person name="Galperin M.Y."/>
            <person name="Jogler C."/>
        </authorList>
    </citation>
    <scope>NUCLEOTIDE SEQUENCE [LARGE SCALE GENOMIC DNA]</scope>
    <source>
        <strain evidence="2 3">Q31a</strain>
    </source>
</reference>
<dbReference type="EMBL" id="CP036298">
    <property type="protein sequence ID" value="QDV25661.1"/>
    <property type="molecule type" value="Genomic_DNA"/>
</dbReference>